<dbReference type="SMART" id="SM00050">
    <property type="entry name" value="DISIN"/>
    <property type="match status" value="1"/>
</dbReference>
<evidence type="ECO:0000256" key="5">
    <source>
        <dbReference type="PROSITE-ProRule" id="PRU00276"/>
    </source>
</evidence>
<evidence type="ECO:0000259" key="9">
    <source>
        <dbReference type="PROSITE" id="PS50215"/>
    </source>
</evidence>
<comment type="catalytic activity">
    <reaction evidence="1">
        <text>Endopeptidase of broad specificity.</text>
        <dbReference type="EC" id="3.4.24.81"/>
    </reaction>
</comment>
<dbReference type="GO" id="GO:0046872">
    <property type="term" value="F:metal ion binding"/>
    <property type="evidence" value="ECO:0007669"/>
    <property type="project" value="UniProtKB-KW"/>
</dbReference>
<keyword evidence="7" id="KW-0812">Transmembrane</keyword>
<dbReference type="SUPFAM" id="SSF53098">
    <property type="entry name" value="Ribonuclease H-like"/>
    <property type="match status" value="1"/>
</dbReference>
<name>A0A4Y2EDT2_ARAVE</name>
<dbReference type="InterPro" id="IPR051489">
    <property type="entry name" value="ADAM_Metalloproteinase"/>
</dbReference>
<dbReference type="PROSITE" id="PS50215">
    <property type="entry name" value="ADAM_MEPRO"/>
    <property type="match status" value="1"/>
</dbReference>
<dbReference type="InterPro" id="IPR012337">
    <property type="entry name" value="RNaseH-like_sf"/>
</dbReference>
<gene>
    <name evidence="10" type="primary">Adam10_1</name>
    <name evidence="10" type="ORF">AVEN_189857_1</name>
</gene>
<dbReference type="GO" id="GO:0005886">
    <property type="term" value="C:plasma membrane"/>
    <property type="evidence" value="ECO:0007669"/>
    <property type="project" value="TreeGrafter"/>
</dbReference>
<dbReference type="GO" id="GO:0006509">
    <property type="term" value="P:membrane protein ectodomain proteolysis"/>
    <property type="evidence" value="ECO:0007669"/>
    <property type="project" value="TreeGrafter"/>
</dbReference>
<dbReference type="Gene3D" id="3.30.420.10">
    <property type="entry name" value="Ribonuclease H-like superfamily/Ribonuclease H"/>
    <property type="match status" value="1"/>
</dbReference>
<dbReference type="InterPro" id="IPR001590">
    <property type="entry name" value="Peptidase_M12B"/>
</dbReference>
<feature type="transmembrane region" description="Helical" evidence="7">
    <location>
        <begin position="818"/>
        <end position="840"/>
    </location>
</feature>
<feature type="compositionally biased region" description="Basic and acidic residues" evidence="6">
    <location>
        <begin position="908"/>
        <end position="920"/>
    </location>
</feature>
<dbReference type="EMBL" id="BGPR01000576">
    <property type="protein sequence ID" value="GBM27081.1"/>
    <property type="molecule type" value="Genomic_DNA"/>
</dbReference>
<feature type="region of interest" description="Disordered" evidence="6">
    <location>
        <begin position="274"/>
        <end position="301"/>
    </location>
</feature>
<dbReference type="OrthoDB" id="2149267at2759"/>
<reference evidence="10 11" key="1">
    <citation type="journal article" date="2019" name="Sci. Rep.">
        <title>Orb-weaving spider Araneus ventricosus genome elucidates the spidroin gene catalogue.</title>
        <authorList>
            <person name="Kono N."/>
            <person name="Nakamura H."/>
            <person name="Ohtoshi R."/>
            <person name="Moran D.A.P."/>
            <person name="Shinohara A."/>
            <person name="Yoshida Y."/>
            <person name="Fujiwara M."/>
            <person name="Mori M."/>
            <person name="Tomita M."/>
            <person name="Arakawa K."/>
        </authorList>
    </citation>
    <scope>NUCLEOTIDE SEQUENCE [LARGE SCALE GENOMIC DNA]</scope>
</reference>
<evidence type="ECO:0000256" key="4">
    <source>
        <dbReference type="ARBA" id="ARBA00023157"/>
    </source>
</evidence>
<evidence type="ECO:0000256" key="7">
    <source>
        <dbReference type="SAM" id="Phobius"/>
    </source>
</evidence>
<keyword evidence="10" id="KW-0401">Integrin</keyword>
<feature type="compositionally biased region" description="Pro residues" evidence="6">
    <location>
        <begin position="876"/>
        <end position="897"/>
    </location>
</feature>
<sequence length="953" mass="107676">MASKSDEKFSIVSKNFTTGVTKAGSVSNYNSIFTSEALAMLIAINNLINDNQQYILLSDNLSVLKALQCSNIHSQSIIKFLDHEIHKITGNIQSIKFVWAPGHAAQRLNEYIQYYEPLNYNTKKVHDNHLRAKRSAESNSHVHLNFHAQRRRFNIRLKRDTSIFSKNFVVETPDGEHPDFDMSHVYEGHMPDELGSVVYGSIRNGIFEGKIHTRNQTYYVERTHKYGLKDQPYHSIIYSENDVRDPYAVKREDHIGGCAGTGKILQWMQDISTSAVPEDKKSRKSDVEKQSDSESKMHENMIRRKRSTAFTRNYHNIYTRDAQQYTPYSMKETNTEKRACSLYIQTDTFLWDHIRNYELSDTNIREEITSLVSQHIKAVNHIYENTDFDGFRGIKFVVQRIKINDSRVCEPRVKRANPFCSPNIDVSNFLNLNSQFNHDDFCLAYIFTYRDFSGGTLGLAWVASASGASGGICEKYKSYTENIAGRQVQTKRSLNTGVITFVNYNSRVPPKVSELTLAHEIGHNFGSPHDYPKECRPGGAKGNYIMYASATSGDRPHNNKFSECSIHNISAVLRAVFSNEGKENCFEKDDGAFCGNKIVEDGEECDCGYDEKECTELCCYPKEVGKFLNLGEPALPCRLRPPHECSPSRGPCCDTTCHYVNKGTLCKSESDCTKQSRCDGFAAECPSPVAKPNRTICNEGTQVCWNGECIGSICQRYDMEECFLTEEHLAKPEQMCEVACQDPGKENTCRSTYVISKMKNISGIKLRPGSPCNDFKGYCDVFQKCRAVDAEGPLARLKNLLFNQKTLMTIKQWVTSCWWGVLLSVVAFAIVMGIFIKCCAVHTPSSNPRRAPALRITDTLRHPADTLRRKRHRHQQPPPGPPPPYPGPRPSAPPAPGPSIAGPSHGYGEGRGHYNRRDKAQQPPPTRNKNRVDDHAYIYNKGTVLEMRGKAYA</sequence>
<dbReference type="PANTHER" id="PTHR45702:SF2">
    <property type="entry name" value="KUZBANIAN, ISOFORM A"/>
    <property type="match status" value="1"/>
</dbReference>
<keyword evidence="7" id="KW-0472">Membrane</keyword>
<dbReference type="Pfam" id="PF21299">
    <property type="entry name" value="ADAM10_Cys-rich"/>
    <property type="match status" value="1"/>
</dbReference>
<protein>
    <recommendedName>
        <fullName evidence="2">ADAM10 endopeptidase</fullName>
        <ecNumber evidence="2">3.4.24.81</ecNumber>
    </recommendedName>
</protein>
<dbReference type="Gene3D" id="3.40.390.10">
    <property type="entry name" value="Collagenase (Catalytic Domain)"/>
    <property type="match status" value="1"/>
</dbReference>
<dbReference type="GO" id="GO:0007219">
    <property type="term" value="P:Notch signaling pathway"/>
    <property type="evidence" value="ECO:0007669"/>
    <property type="project" value="TreeGrafter"/>
</dbReference>
<dbReference type="GO" id="GO:0003676">
    <property type="term" value="F:nucleic acid binding"/>
    <property type="evidence" value="ECO:0007669"/>
    <property type="project" value="InterPro"/>
</dbReference>
<evidence type="ECO:0000256" key="1">
    <source>
        <dbReference type="ARBA" id="ARBA00001809"/>
    </source>
</evidence>
<keyword evidence="4" id="KW-1015">Disulfide bond</keyword>
<dbReference type="InterPro" id="IPR002870">
    <property type="entry name" value="Peptidase_M12B_N"/>
</dbReference>
<dbReference type="GO" id="GO:0004222">
    <property type="term" value="F:metalloendopeptidase activity"/>
    <property type="evidence" value="ECO:0007669"/>
    <property type="project" value="InterPro"/>
</dbReference>
<feature type="compositionally biased region" description="Basic and acidic residues" evidence="6">
    <location>
        <begin position="277"/>
        <end position="301"/>
    </location>
</feature>
<keyword evidence="3" id="KW-0165">Cleavage on pair of basic residues</keyword>
<dbReference type="SUPFAM" id="SSF55486">
    <property type="entry name" value="Metalloproteases ('zincins'), catalytic domain"/>
    <property type="match status" value="1"/>
</dbReference>
<feature type="active site" evidence="5">
    <location>
        <position position="520"/>
    </location>
</feature>
<dbReference type="InterPro" id="IPR024079">
    <property type="entry name" value="MetalloPept_cat_dom_sf"/>
</dbReference>
<dbReference type="Pfam" id="PF13574">
    <property type="entry name" value="Reprolysin_2"/>
    <property type="match status" value="1"/>
</dbReference>
<dbReference type="PANTHER" id="PTHR45702">
    <property type="entry name" value="ADAM10/ADAM17 METALLOPEPTIDASE FAMILY MEMBER"/>
    <property type="match status" value="1"/>
</dbReference>
<dbReference type="InterPro" id="IPR036436">
    <property type="entry name" value="Disintegrin_dom_sf"/>
</dbReference>
<keyword evidence="5" id="KW-0862">Zinc</keyword>
<evidence type="ECO:0000259" key="8">
    <source>
        <dbReference type="PROSITE" id="PS50214"/>
    </source>
</evidence>
<dbReference type="InterPro" id="IPR036397">
    <property type="entry name" value="RNaseH_sf"/>
</dbReference>
<keyword evidence="7" id="KW-1133">Transmembrane helix</keyword>
<feature type="binding site" evidence="5">
    <location>
        <position position="523"/>
    </location>
    <ligand>
        <name>Zn(2+)</name>
        <dbReference type="ChEBI" id="CHEBI:29105"/>
        <note>catalytic</note>
    </ligand>
</feature>
<comment type="caution">
    <text evidence="10">The sequence shown here is derived from an EMBL/GenBank/DDBJ whole genome shotgun (WGS) entry which is preliminary data.</text>
</comment>
<dbReference type="PROSITE" id="PS50214">
    <property type="entry name" value="DISINTEGRIN_2"/>
    <property type="match status" value="1"/>
</dbReference>
<feature type="binding site" evidence="5">
    <location>
        <position position="529"/>
    </location>
    <ligand>
        <name>Zn(2+)</name>
        <dbReference type="ChEBI" id="CHEBI:29105"/>
        <note>catalytic</note>
    </ligand>
</feature>
<dbReference type="InterPro" id="IPR001762">
    <property type="entry name" value="Disintegrin_dom"/>
</dbReference>
<feature type="domain" description="Peptidase M12B" evidence="9">
    <location>
        <begin position="338"/>
        <end position="573"/>
    </location>
</feature>
<comment type="caution">
    <text evidence="5">Lacks conserved residue(s) required for the propagation of feature annotation.</text>
</comment>
<accession>A0A4Y2EDT2</accession>
<feature type="domain" description="Disintegrin" evidence="8">
    <location>
        <begin position="591"/>
        <end position="693"/>
    </location>
</feature>
<evidence type="ECO:0000313" key="10">
    <source>
        <dbReference type="EMBL" id="GBM27081.1"/>
    </source>
</evidence>
<keyword evidence="5" id="KW-0479">Metal-binding</keyword>
<feature type="region of interest" description="Disordered" evidence="6">
    <location>
        <begin position="844"/>
        <end position="953"/>
    </location>
</feature>
<dbReference type="GO" id="GO:0007229">
    <property type="term" value="P:integrin-mediated signaling pathway"/>
    <property type="evidence" value="ECO:0007669"/>
    <property type="project" value="UniProtKB-KW"/>
</dbReference>
<dbReference type="AlphaFoldDB" id="A0A4Y2EDT2"/>
<evidence type="ECO:0000313" key="11">
    <source>
        <dbReference type="Proteomes" id="UP000499080"/>
    </source>
</evidence>
<keyword evidence="11" id="KW-1185">Reference proteome</keyword>
<organism evidence="10 11">
    <name type="scientific">Araneus ventricosus</name>
    <name type="common">Orbweaver spider</name>
    <name type="synonym">Epeira ventricosa</name>
    <dbReference type="NCBI Taxonomy" id="182803"/>
    <lineage>
        <taxon>Eukaryota</taxon>
        <taxon>Metazoa</taxon>
        <taxon>Ecdysozoa</taxon>
        <taxon>Arthropoda</taxon>
        <taxon>Chelicerata</taxon>
        <taxon>Arachnida</taxon>
        <taxon>Araneae</taxon>
        <taxon>Araneomorphae</taxon>
        <taxon>Entelegynae</taxon>
        <taxon>Araneoidea</taxon>
        <taxon>Araneidae</taxon>
        <taxon>Araneus</taxon>
    </lineage>
</organism>
<dbReference type="SUPFAM" id="SSF57552">
    <property type="entry name" value="Blood coagulation inhibitor (disintegrin)"/>
    <property type="match status" value="1"/>
</dbReference>
<evidence type="ECO:0000256" key="2">
    <source>
        <dbReference type="ARBA" id="ARBA00012332"/>
    </source>
</evidence>
<evidence type="ECO:0000256" key="3">
    <source>
        <dbReference type="ARBA" id="ARBA00022685"/>
    </source>
</evidence>
<dbReference type="InterPro" id="IPR049038">
    <property type="entry name" value="ADAM10_Cys-rich"/>
</dbReference>
<feature type="binding site" evidence="5">
    <location>
        <position position="519"/>
    </location>
    <ligand>
        <name>Zn(2+)</name>
        <dbReference type="ChEBI" id="CHEBI:29105"/>
        <note>catalytic</note>
    </ligand>
</feature>
<evidence type="ECO:0000256" key="6">
    <source>
        <dbReference type="SAM" id="MobiDB-lite"/>
    </source>
</evidence>
<dbReference type="Pfam" id="PF01562">
    <property type="entry name" value="Pep_M12B_propep"/>
    <property type="match status" value="1"/>
</dbReference>
<dbReference type="Pfam" id="PF00200">
    <property type="entry name" value="Disintegrin"/>
    <property type="match status" value="1"/>
</dbReference>
<dbReference type="Proteomes" id="UP000499080">
    <property type="component" value="Unassembled WGS sequence"/>
</dbReference>
<proteinExistence type="predicted"/>
<dbReference type="EC" id="3.4.24.81" evidence="2"/>
<dbReference type="Gene3D" id="4.10.70.10">
    <property type="entry name" value="Disintegrin domain"/>
    <property type="match status" value="1"/>
</dbReference>
<feature type="compositionally biased region" description="Basic and acidic residues" evidence="6">
    <location>
        <begin position="858"/>
        <end position="867"/>
    </location>
</feature>